<evidence type="ECO:0000256" key="1">
    <source>
        <dbReference type="SAM" id="MobiDB-lite"/>
    </source>
</evidence>
<sequence>MGIDIHDRPPRKWDTRGVQKSVEVVDIILEAATRSPLWKRRGRMEKKNFSPFWPEWTLKKSDSVITKPKVAQANTWCLIAAGCQVHRKVVVCRPREEAFLCHRHGRNEVNFSKCSIFVSECGTKVGEVKESMATEERTPKDLLAYQGDQKKPKDLPIREGVPRTSGGNIKDSNEEENTTKGTGATE</sequence>
<keyword evidence="3" id="KW-1185">Reference proteome</keyword>
<organism evidence="2 3">
    <name type="scientific">Protea cynaroides</name>
    <dbReference type="NCBI Taxonomy" id="273540"/>
    <lineage>
        <taxon>Eukaryota</taxon>
        <taxon>Viridiplantae</taxon>
        <taxon>Streptophyta</taxon>
        <taxon>Embryophyta</taxon>
        <taxon>Tracheophyta</taxon>
        <taxon>Spermatophyta</taxon>
        <taxon>Magnoliopsida</taxon>
        <taxon>Proteales</taxon>
        <taxon>Proteaceae</taxon>
        <taxon>Protea</taxon>
    </lineage>
</organism>
<name>A0A9Q0KZR5_9MAGN</name>
<dbReference type="EMBL" id="JAMYWD010000002">
    <property type="protein sequence ID" value="KAJ4979284.1"/>
    <property type="molecule type" value="Genomic_DNA"/>
</dbReference>
<evidence type="ECO:0000313" key="2">
    <source>
        <dbReference type="EMBL" id="KAJ4979284.1"/>
    </source>
</evidence>
<gene>
    <name evidence="2" type="ORF">NE237_010064</name>
</gene>
<accession>A0A9Q0KZR5</accession>
<proteinExistence type="predicted"/>
<feature type="compositionally biased region" description="Basic and acidic residues" evidence="1">
    <location>
        <begin position="130"/>
        <end position="140"/>
    </location>
</feature>
<feature type="compositionally biased region" description="Basic and acidic residues" evidence="1">
    <location>
        <begin position="148"/>
        <end position="161"/>
    </location>
</feature>
<feature type="region of interest" description="Disordered" evidence="1">
    <location>
        <begin position="130"/>
        <end position="186"/>
    </location>
</feature>
<comment type="caution">
    <text evidence="2">The sequence shown here is derived from an EMBL/GenBank/DDBJ whole genome shotgun (WGS) entry which is preliminary data.</text>
</comment>
<dbReference type="AlphaFoldDB" id="A0A9Q0KZR5"/>
<evidence type="ECO:0000313" key="3">
    <source>
        <dbReference type="Proteomes" id="UP001141806"/>
    </source>
</evidence>
<dbReference type="Proteomes" id="UP001141806">
    <property type="component" value="Unassembled WGS sequence"/>
</dbReference>
<reference evidence="2" key="1">
    <citation type="journal article" date="2023" name="Plant J.">
        <title>The genome of the king protea, Protea cynaroides.</title>
        <authorList>
            <person name="Chang J."/>
            <person name="Duong T.A."/>
            <person name="Schoeman C."/>
            <person name="Ma X."/>
            <person name="Roodt D."/>
            <person name="Barker N."/>
            <person name="Li Z."/>
            <person name="Van de Peer Y."/>
            <person name="Mizrachi E."/>
        </authorList>
    </citation>
    <scope>NUCLEOTIDE SEQUENCE</scope>
    <source>
        <tissue evidence="2">Young leaves</tissue>
    </source>
</reference>
<protein>
    <submittedName>
        <fullName evidence="2">Uncharacterized protein</fullName>
    </submittedName>
</protein>